<dbReference type="EMBL" id="JAUSTY010000002">
    <property type="protein sequence ID" value="MDQ0164828.1"/>
    <property type="molecule type" value="Genomic_DNA"/>
</dbReference>
<dbReference type="Proteomes" id="UP001235840">
    <property type="component" value="Unassembled WGS sequence"/>
</dbReference>
<evidence type="ECO:0000313" key="3">
    <source>
        <dbReference type="Proteomes" id="UP001235840"/>
    </source>
</evidence>
<dbReference type="NCBIfam" id="TIGR00049">
    <property type="entry name" value="iron-sulfur cluster assembly accessory protein"/>
    <property type="match status" value="1"/>
</dbReference>
<name>A0ABT9VV09_9BACI</name>
<dbReference type="InterPro" id="IPR035903">
    <property type="entry name" value="HesB-like_dom_sf"/>
</dbReference>
<dbReference type="InterPro" id="IPR017870">
    <property type="entry name" value="FeS_cluster_insertion_CS"/>
</dbReference>
<dbReference type="InterPro" id="IPR016092">
    <property type="entry name" value="ATAP"/>
</dbReference>
<comment type="caution">
    <text evidence="2">The sequence shown here is derived from an EMBL/GenBank/DDBJ whole genome shotgun (WGS) entry which is preliminary data.</text>
</comment>
<sequence>MITITENASSKIKEMIQNEEGNPFLRVGVKEGGCSGFSYGMGFDPEKNDTDTELEQHGIKILIDDYSERFIKGTVIDYKESMMGGGFTINNPNATVSCGCGSSFRTAEAEGKPADC</sequence>
<reference evidence="2 3" key="1">
    <citation type="submission" date="2023-07" db="EMBL/GenBank/DDBJ databases">
        <title>Genomic Encyclopedia of Type Strains, Phase IV (KMG-IV): sequencing the most valuable type-strain genomes for metagenomic binning, comparative biology and taxonomic classification.</title>
        <authorList>
            <person name="Goeker M."/>
        </authorList>
    </citation>
    <scope>NUCLEOTIDE SEQUENCE [LARGE SCALE GENOMIC DNA]</scope>
    <source>
        <strain evidence="2 3">DSM 12751</strain>
    </source>
</reference>
<protein>
    <submittedName>
        <fullName evidence="2">Iron-sulfur cluster assembly protein</fullName>
    </submittedName>
</protein>
<feature type="domain" description="Core" evidence="1">
    <location>
        <begin position="2"/>
        <end position="101"/>
    </location>
</feature>
<proteinExistence type="predicted"/>
<accession>A0ABT9VV09</accession>
<dbReference type="InterPro" id="IPR000361">
    <property type="entry name" value="ATAP_core_dom"/>
</dbReference>
<dbReference type="PANTHER" id="PTHR43011:SF1">
    <property type="entry name" value="IRON-SULFUR CLUSTER ASSEMBLY 2 HOMOLOG, MITOCHONDRIAL"/>
    <property type="match status" value="1"/>
</dbReference>
<dbReference type="PANTHER" id="PTHR43011">
    <property type="entry name" value="IRON-SULFUR CLUSTER ASSEMBLY 2 HOMOLOG, MITOCHONDRIAL"/>
    <property type="match status" value="1"/>
</dbReference>
<organism evidence="2 3">
    <name type="scientific">Caldalkalibacillus horti</name>
    <dbReference type="NCBI Taxonomy" id="77523"/>
    <lineage>
        <taxon>Bacteria</taxon>
        <taxon>Bacillati</taxon>
        <taxon>Bacillota</taxon>
        <taxon>Bacilli</taxon>
        <taxon>Bacillales</taxon>
        <taxon>Bacillaceae</taxon>
        <taxon>Caldalkalibacillus</taxon>
    </lineage>
</organism>
<dbReference type="PROSITE" id="PS01152">
    <property type="entry name" value="HESB"/>
    <property type="match status" value="1"/>
</dbReference>
<keyword evidence="3" id="KW-1185">Reference proteome</keyword>
<gene>
    <name evidence="2" type="ORF">J2S11_000728</name>
</gene>
<dbReference type="Pfam" id="PF01521">
    <property type="entry name" value="Fe-S_biosyn"/>
    <property type="match status" value="1"/>
</dbReference>
<evidence type="ECO:0000313" key="2">
    <source>
        <dbReference type="EMBL" id="MDQ0164828.1"/>
    </source>
</evidence>
<evidence type="ECO:0000259" key="1">
    <source>
        <dbReference type="Pfam" id="PF01521"/>
    </source>
</evidence>
<dbReference type="Gene3D" id="2.60.300.12">
    <property type="entry name" value="HesB-like domain"/>
    <property type="match status" value="1"/>
</dbReference>
<dbReference type="SUPFAM" id="SSF89360">
    <property type="entry name" value="HesB-like domain"/>
    <property type="match status" value="1"/>
</dbReference>
<dbReference type="RefSeq" id="WP_307391013.1">
    <property type="nucleotide sequence ID" value="NZ_BAAADK010000018.1"/>
</dbReference>